<reference evidence="4" key="1">
    <citation type="journal article" date="2010" name="Science">
        <title>Plasticity of animal genome architecture unmasked by rapid evolution of a pelagic tunicate.</title>
        <authorList>
            <person name="Denoeud F."/>
            <person name="Henriet S."/>
            <person name="Mungpakdee S."/>
            <person name="Aury J.M."/>
            <person name="Da Silva C."/>
            <person name="Brinkmann H."/>
            <person name="Mikhaleva J."/>
            <person name="Olsen L.C."/>
            <person name="Jubin C."/>
            <person name="Canestro C."/>
            <person name="Bouquet J.M."/>
            <person name="Danks G."/>
            <person name="Poulain J."/>
            <person name="Campsteijn C."/>
            <person name="Adamski M."/>
            <person name="Cross I."/>
            <person name="Yadetie F."/>
            <person name="Muffato M."/>
            <person name="Louis A."/>
            <person name="Butcher S."/>
            <person name="Tsagkogeorga G."/>
            <person name="Konrad A."/>
            <person name="Singh S."/>
            <person name="Jensen M.F."/>
            <person name="Cong E.H."/>
            <person name="Eikeseth-Otteraa H."/>
            <person name="Noel B."/>
            <person name="Anthouard V."/>
            <person name="Porcel B.M."/>
            <person name="Kachouri-Lafond R."/>
            <person name="Nishino A."/>
            <person name="Ugolini M."/>
            <person name="Chourrout P."/>
            <person name="Nishida H."/>
            <person name="Aasland R."/>
            <person name="Huzurbazar S."/>
            <person name="Westhof E."/>
            <person name="Delsuc F."/>
            <person name="Lehrach H."/>
            <person name="Reinhardt R."/>
            <person name="Weissenbach J."/>
            <person name="Roy S.W."/>
            <person name="Artiguenave F."/>
            <person name="Postlethwait J.H."/>
            <person name="Manak J.R."/>
            <person name="Thompson E.M."/>
            <person name="Jaillon O."/>
            <person name="Du Pasquier L."/>
            <person name="Boudinot P."/>
            <person name="Liberles D.A."/>
            <person name="Volff J.N."/>
            <person name="Philippe H."/>
            <person name="Lenhard B."/>
            <person name="Roest Crollius H."/>
            <person name="Wincker P."/>
            <person name="Chourrout D."/>
        </authorList>
    </citation>
    <scope>NUCLEOTIDE SEQUENCE [LARGE SCALE GENOMIC DNA]</scope>
</reference>
<evidence type="ECO:0000313" key="5">
    <source>
        <dbReference type="Proteomes" id="UP000001307"/>
    </source>
</evidence>
<dbReference type="PROSITE" id="PS50222">
    <property type="entry name" value="EF_HAND_2"/>
    <property type="match status" value="2"/>
</dbReference>
<feature type="domain" description="EF-hand" evidence="3">
    <location>
        <begin position="351"/>
        <end position="386"/>
    </location>
</feature>
<dbReference type="SUPFAM" id="SSF47473">
    <property type="entry name" value="EF-hand"/>
    <property type="match status" value="2"/>
</dbReference>
<feature type="domain" description="EF-hand" evidence="3">
    <location>
        <begin position="143"/>
        <end position="178"/>
    </location>
</feature>
<dbReference type="AlphaFoldDB" id="E4X6Y6"/>
<gene>
    <name evidence="4" type="ORF">GSOID_T00003362001</name>
</gene>
<evidence type="ECO:0000256" key="2">
    <source>
        <dbReference type="ARBA" id="ARBA00022837"/>
    </source>
</evidence>
<dbReference type="InterPro" id="IPR011992">
    <property type="entry name" value="EF-hand-dom_pair"/>
</dbReference>
<name>E4X6Y6_OIKDI</name>
<accession>E4X6Y6</accession>
<dbReference type="PROSITE" id="PS00018">
    <property type="entry name" value="EF_HAND_1"/>
    <property type="match status" value="2"/>
</dbReference>
<dbReference type="InterPro" id="IPR018247">
    <property type="entry name" value="EF_Hand_1_Ca_BS"/>
</dbReference>
<dbReference type="PANTHER" id="PTHR23056:SF110">
    <property type="entry name" value="CALMODULIN"/>
    <property type="match status" value="1"/>
</dbReference>
<evidence type="ECO:0000259" key="3">
    <source>
        <dbReference type="PROSITE" id="PS50222"/>
    </source>
</evidence>
<dbReference type="PANTHER" id="PTHR23056">
    <property type="entry name" value="CALCINEURIN B"/>
    <property type="match status" value="1"/>
</dbReference>
<dbReference type="OrthoDB" id="10442256at2759"/>
<dbReference type="InterPro" id="IPR045198">
    <property type="entry name" value="CNBL1-10"/>
</dbReference>
<proteinExistence type="predicted"/>
<dbReference type="InterPro" id="IPR002048">
    <property type="entry name" value="EF_hand_dom"/>
</dbReference>
<dbReference type="EMBL" id="FN653027">
    <property type="protein sequence ID" value="CBY07997.1"/>
    <property type="molecule type" value="Genomic_DNA"/>
</dbReference>
<evidence type="ECO:0000256" key="1">
    <source>
        <dbReference type="ARBA" id="ARBA00022737"/>
    </source>
</evidence>
<dbReference type="Gene3D" id="1.10.238.10">
    <property type="entry name" value="EF-hand"/>
    <property type="match status" value="2"/>
</dbReference>
<dbReference type="GO" id="GO:0019900">
    <property type="term" value="F:kinase binding"/>
    <property type="evidence" value="ECO:0007669"/>
    <property type="project" value="InterPro"/>
</dbReference>
<dbReference type="GO" id="GO:0005509">
    <property type="term" value="F:calcium ion binding"/>
    <property type="evidence" value="ECO:0007669"/>
    <property type="project" value="InterPro"/>
</dbReference>
<sequence>MGDIVPQVTSYIKSISPSPDTRENDVNFCFTKMKNRKNNRFTPAQIKSLKNKYSEIANGEIEIDGTKSKKKKGTHCLCNNREISKDNFAEFYNNLFSVTISEKENKCFKLLGLHVLKTVNKDDDENMSFQEFEDLMYFHSVASPEEKQRFVYRLHDLDNSGMVERHEFTKLARLMRGKKTGDKLSYEEQSQIKKDFEKLAGERESVTEDMFMKGSYVINCEMFMLLVNRKVRRKMGFKEKPTSDKEIMQRTGFTVPQVKVLKKKFKGIAHRSKWDLITGKPGQIDRKRFVDFYVDFFMKSDNKKKNRKGTHTNPTPYACLMFDSLDDKEDEVANIDFHEFVNLIKLHTIATKNEIIMWIYHLHDNDESGFIDEDEFLYVAKCMKETVGTFSKEDEGKVRKEFWEIAGEDGMIDKYEFLESDYILNCPIYKSITENPMFSHAKN</sequence>
<keyword evidence="2" id="KW-0106">Calcium</keyword>
<organism evidence="4">
    <name type="scientific">Oikopleura dioica</name>
    <name type="common">Tunicate</name>
    <dbReference type="NCBI Taxonomy" id="34765"/>
    <lineage>
        <taxon>Eukaryota</taxon>
        <taxon>Metazoa</taxon>
        <taxon>Chordata</taxon>
        <taxon>Tunicata</taxon>
        <taxon>Appendicularia</taxon>
        <taxon>Copelata</taxon>
        <taxon>Oikopleuridae</taxon>
        <taxon>Oikopleura</taxon>
    </lineage>
</organism>
<dbReference type="Proteomes" id="UP000001307">
    <property type="component" value="Unassembled WGS sequence"/>
</dbReference>
<protein>
    <recommendedName>
        <fullName evidence="3">EF-hand domain-containing protein</fullName>
    </recommendedName>
</protein>
<keyword evidence="1" id="KW-0677">Repeat</keyword>
<dbReference type="GO" id="GO:0019722">
    <property type="term" value="P:calcium-mediated signaling"/>
    <property type="evidence" value="ECO:0007669"/>
    <property type="project" value="InterPro"/>
</dbReference>
<evidence type="ECO:0000313" key="4">
    <source>
        <dbReference type="EMBL" id="CBY07997.1"/>
    </source>
</evidence>
<dbReference type="InParanoid" id="E4X6Y6"/>
<keyword evidence="5" id="KW-1185">Reference proteome</keyword>